<reference evidence="4 5" key="2">
    <citation type="journal article" date="2018" name="Nature">
        <title>Mutant phenotypes for thousands of bacterial genes of unknown function.</title>
        <authorList>
            <person name="Price M.N."/>
            <person name="Wetmore K.M."/>
            <person name="Waters R.J."/>
            <person name="Callaghan M."/>
            <person name="Ray J."/>
            <person name="Liu H."/>
            <person name="Kuehl J.V."/>
            <person name="Melnyk R.A."/>
            <person name="Lamson J.S."/>
            <person name="Suh Y."/>
            <person name="Carlson H.K."/>
            <person name="Esquivel Z."/>
            <person name="Sadeeshkumar H."/>
            <person name="Chakraborty R."/>
            <person name="Zane G.M."/>
            <person name="Rubin B.E."/>
            <person name="Wall J.D."/>
            <person name="Visel A."/>
            <person name="Bristow J."/>
            <person name="Blow M.J."/>
            <person name="Arkin A.P."/>
            <person name="Deutschbauer A.M."/>
        </authorList>
    </citation>
    <scope>NUCLEOTIDE SEQUENCE [LARGE SCALE GENOMIC DNA]</scope>
    <source>
        <strain evidence="4 5">FW300-N2E2</strain>
    </source>
</reference>
<name>A0A165YXG5_PSEFL</name>
<proteinExistence type="inferred from homology"/>
<evidence type="ECO:0000256" key="3">
    <source>
        <dbReference type="RuleBase" id="RU368077"/>
    </source>
</evidence>
<dbReference type="InterPro" id="IPR023198">
    <property type="entry name" value="PGP-like_dom2"/>
</dbReference>
<dbReference type="PANTHER" id="PTHR43316:SF3">
    <property type="entry name" value="HALOACID DEHALOGENASE, TYPE II (AFU_ORTHOLOGUE AFUA_2G07750)-RELATED"/>
    <property type="match status" value="1"/>
</dbReference>
<accession>A0A165YXG5</accession>
<dbReference type="GO" id="GO:0018784">
    <property type="term" value="F:(S)-2-haloacid dehalogenase activity"/>
    <property type="evidence" value="ECO:0007669"/>
    <property type="project" value="UniProtKB-UniRule"/>
</dbReference>
<dbReference type="InterPro" id="IPR006328">
    <property type="entry name" value="2-HAD"/>
</dbReference>
<dbReference type="SUPFAM" id="SSF56784">
    <property type="entry name" value="HAD-like"/>
    <property type="match status" value="1"/>
</dbReference>
<dbReference type="SFLD" id="SFLDS00003">
    <property type="entry name" value="Haloacid_Dehalogenase"/>
    <property type="match status" value="1"/>
</dbReference>
<dbReference type="PRINTS" id="PR00413">
    <property type="entry name" value="HADHALOGNASE"/>
</dbReference>
<dbReference type="Gene3D" id="1.10.150.240">
    <property type="entry name" value="Putative phosphatase, domain 2"/>
    <property type="match status" value="1"/>
</dbReference>
<dbReference type="EMBL" id="CP015225">
    <property type="protein sequence ID" value="AMZ70413.1"/>
    <property type="molecule type" value="Genomic_DNA"/>
</dbReference>
<evidence type="ECO:0000256" key="2">
    <source>
        <dbReference type="ARBA" id="ARBA00022801"/>
    </source>
</evidence>
<dbReference type="InterPro" id="IPR023214">
    <property type="entry name" value="HAD_sf"/>
</dbReference>
<organism evidence="4 5">
    <name type="scientific">Pseudomonas fluorescens</name>
    <dbReference type="NCBI Taxonomy" id="294"/>
    <lineage>
        <taxon>Bacteria</taxon>
        <taxon>Pseudomonadati</taxon>
        <taxon>Pseudomonadota</taxon>
        <taxon>Gammaproteobacteria</taxon>
        <taxon>Pseudomonadales</taxon>
        <taxon>Pseudomonadaceae</taxon>
        <taxon>Pseudomonas</taxon>
    </lineage>
</organism>
<gene>
    <name evidence="4" type="ORF">TK06_04595</name>
</gene>
<reference evidence="5" key="1">
    <citation type="submission" date="2016-04" db="EMBL/GenBank/DDBJ databases">
        <authorList>
            <person name="Ray J."/>
            <person name="Price M."/>
            <person name="Deutschbauer A."/>
        </authorList>
    </citation>
    <scope>NUCLEOTIDE SEQUENCE [LARGE SCALE GENOMIC DNA]</scope>
    <source>
        <strain evidence="5">FW300-N2E2</strain>
    </source>
</reference>
<comment type="similarity">
    <text evidence="1 3">Belongs to the HAD-like hydrolase superfamily. S-2-haloalkanoic acid dehalogenase family.</text>
</comment>
<keyword evidence="2 3" id="KW-0378">Hydrolase</keyword>
<protein>
    <recommendedName>
        <fullName evidence="3">(S)-2-haloacid dehalogenase</fullName>
        <ecNumber evidence="3">3.8.1.2</ecNumber>
    </recommendedName>
    <alternativeName>
        <fullName evidence="3">2-haloalkanoic acid dehalogenase</fullName>
    </alternativeName>
    <alternativeName>
        <fullName evidence="3">Halocarboxylic acid halidohydrolase</fullName>
    </alternativeName>
    <alternativeName>
        <fullName evidence="3">L-2-haloacid dehalogenase</fullName>
    </alternativeName>
</protein>
<dbReference type="NCBIfam" id="TIGR01493">
    <property type="entry name" value="HAD-SF-IA-v2"/>
    <property type="match status" value="1"/>
</dbReference>
<dbReference type="EC" id="3.8.1.2" evidence="3"/>
<dbReference type="SFLD" id="SFLDF00045">
    <property type="entry name" value="2-haloacid_dehalogenase"/>
    <property type="match status" value="1"/>
</dbReference>
<comment type="catalytic activity">
    <reaction evidence="3">
        <text>an (S)-2-haloacid + H2O = a (2R)-2-hydroxycarboxylate + a halide anion + H(+)</text>
        <dbReference type="Rhea" id="RHEA:11192"/>
        <dbReference type="ChEBI" id="CHEBI:15377"/>
        <dbReference type="ChEBI" id="CHEBI:15378"/>
        <dbReference type="ChEBI" id="CHEBI:16042"/>
        <dbReference type="ChEBI" id="CHEBI:58314"/>
        <dbReference type="ChEBI" id="CHEBI:137405"/>
        <dbReference type="EC" id="3.8.1.2"/>
    </reaction>
</comment>
<dbReference type="Proteomes" id="UP000076083">
    <property type="component" value="Chromosome"/>
</dbReference>
<dbReference type="InterPro" id="IPR036412">
    <property type="entry name" value="HAD-like_sf"/>
</dbReference>
<dbReference type="SFLD" id="SFLDG01129">
    <property type="entry name" value="C1.5:_HAD__Beta-PGM__Phosphata"/>
    <property type="match status" value="1"/>
</dbReference>
<dbReference type="SFLD" id="SFLDG01135">
    <property type="entry name" value="C1.5.6:_HAD__Beta-PGM__Phospha"/>
    <property type="match status" value="1"/>
</dbReference>
<dbReference type="AlphaFoldDB" id="A0A165YXG5"/>
<dbReference type="NCBIfam" id="TIGR01428">
    <property type="entry name" value="HAD_type_II"/>
    <property type="match status" value="1"/>
</dbReference>
<dbReference type="InterPro" id="IPR051540">
    <property type="entry name" value="S-2-haloacid_dehalogenase"/>
</dbReference>
<dbReference type="InterPro" id="IPR006439">
    <property type="entry name" value="HAD-SF_hydro_IA"/>
</dbReference>
<comment type="function">
    <text evidence="3">Catalyzes the hydrolytic dehalogenation of small (S)-2-haloalkanoic acids to yield the corresponding (R)-2-hydroxyalkanoic acids.</text>
</comment>
<evidence type="ECO:0000256" key="1">
    <source>
        <dbReference type="ARBA" id="ARBA00008106"/>
    </source>
</evidence>
<dbReference type="PANTHER" id="PTHR43316">
    <property type="entry name" value="HYDROLASE, HALOACID DELAHOGENASE-RELATED"/>
    <property type="match status" value="1"/>
</dbReference>
<dbReference type="CDD" id="cd02588">
    <property type="entry name" value="HAD_L2-DEX"/>
    <property type="match status" value="1"/>
</dbReference>
<evidence type="ECO:0000313" key="4">
    <source>
        <dbReference type="EMBL" id="AMZ70413.1"/>
    </source>
</evidence>
<evidence type="ECO:0000313" key="5">
    <source>
        <dbReference type="Proteomes" id="UP000076083"/>
    </source>
</evidence>
<dbReference type="RefSeq" id="WP_063321030.1">
    <property type="nucleotide sequence ID" value="NZ_CP015225.1"/>
</dbReference>
<dbReference type="Pfam" id="PF00702">
    <property type="entry name" value="Hydrolase"/>
    <property type="match status" value="1"/>
</dbReference>
<sequence>MTTPRISACVFDAYGTLFDVHSAVARHADELGKHAREISILWRTKQLEYSWVHTLMRRHTDFWTLTEAALDYALAFYNVKNERLKQTLLTSYLTLDAYAEVPAALHSLREAGVRTAILSNGSPRMLESAVRSAGLDILLDECLSIEQVQIYKPDPAAYEIAVAALNVSSTKEIAFFSSNAWDAIGAHAFGFRAFWLNRSKQPEEYGLYEKATKLESLSGIASRVTAQIR</sequence>
<dbReference type="Gene3D" id="3.40.50.1000">
    <property type="entry name" value="HAD superfamily/HAD-like"/>
    <property type="match status" value="1"/>
</dbReference>